<dbReference type="AlphaFoldDB" id="A0A7S3AI40"/>
<sequence>MHDLDGDKQAAEVEETEVEEGEAPAERHLFVVTLRPLPAGRELFYTYGELSNGELLSRYGFVLPLNPFDKAPLEWAAFEWAAELAIGPQAWRHRLRELRNLADARDLLGQVHEVDSSGVSPPSLVRLARLVLIPALPADGIPHDLGEVDGGAINALLLSAVRAQAARCAESAAVLSARCAGQAAAATLCHSRWERAATLMDGLVAIWRRAERLLLAAPRYGINH</sequence>
<dbReference type="EMBL" id="HBHX01007031">
    <property type="protein sequence ID" value="CAE0103218.1"/>
    <property type="molecule type" value="Transcribed_RNA"/>
</dbReference>
<name>A0A7S3AI40_9EUKA</name>
<proteinExistence type="predicted"/>
<dbReference type="GO" id="GO:0016279">
    <property type="term" value="F:protein-lysine N-methyltransferase activity"/>
    <property type="evidence" value="ECO:0007669"/>
    <property type="project" value="TreeGrafter"/>
</dbReference>
<organism evidence="2">
    <name type="scientific">Haptolina ericina</name>
    <dbReference type="NCBI Taxonomy" id="156174"/>
    <lineage>
        <taxon>Eukaryota</taxon>
        <taxon>Haptista</taxon>
        <taxon>Haptophyta</taxon>
        <taxon>Prymnesiophyceae</taxon>
        <taxon>Prymnesiales</taxon>
        <taxon>Prymnesiaceae</taxon>
        <taxon>Haptolina</taxon>
    </lineage>
</organism>
<feature type="region of interest" description="Disordered" evidence="1">
    <location>
        <begin position="1"/>
        <end position="22"/>
    </location>
</feature>
<dbReference type="InterPro" id="IPR046341">
    <property type="entry name" value="SET_dom_sf"/>
</dbReference>
<evidence type="ECO:0000256" key="1">
    <source>
        <dbReference type="SAM" id="MobiDB-lite"/>
    </source>
</evidence>
<gene>
    <name evidence="2" type="ORF">HERI1096_LOCUS3876</name>
</gene>
<dbReference type="InterPro" id="IPR050600">
    <property type="entry name" value="SETD3_SETD6_MTase"/>
</dbReference>
<accession>A0A7S3AI40</accession>
<dbReference type="PANTHER" id="PTHR13271">
    <property type="entry name" value="UNCHARACTERIZED PUTATIVE METHYLTRANSFERASE"/>
    <property type="match status" value="1"/>
</dbReference>
<reference evidence="2" key="1">
    <citation type="submission" date="2021-01" db="EMBL/GenBank/DDBJ databases">
        <authorList>
            <person name="Corre E."/>
            <person name="Pelletier E."/>
            <person name="Niang G."/>
            <person name="Scheremetjew M."/>
            <person name="Finn R."/>
            <person name="Kale V."/>
            <person name="Holt S."/>
            <person name="Cochrane G."/>
            <person name="Meng A."/>
            <person name="Brown T."/>
            <person name="Cohen L."/>
        </authorList>
    </citation>
    <scope>NUCLEOTIDE SEQUENCE</scope>
    <source>
        <strain evidence="2">CCMP281</strain>
    </source>
</reference>
<dbReference type="SUPFAM" id="SSF82199">
    <property type="entry name" value="SET domain"/>
    <property type="match status" value="1"/>
</dbReference>
<feature type="compositionally biased region" description="Basic and acidic residues" evidence="1">
    <location>
        <begin position="1"/>
        <end position="11"/>
    </location>
</feature>
<dbReference type="Gene3D" id="3.90.1410.10">
    <property type="entry name" value="set domain protein methyltransferase, domain 1"/>
    <property type="match status" value="1"/>
</dbReference>
<protein>
    <recommendedName>
        <fullName evidence="3">Rubisco LSMT substrate-binding domain-containing protein</fullName>
    </recommendedName>
</protein>
<feature type="compositionally biased region" description="Acidic residues" evidence="1">
    <location>
        <begin position="12"/>
        <end position="22"/>
    </location>
</feature>
<evidence type="ECO:0000313" key="2">
    <source>
        <dbReference type="EMBL" id="CAE0103218.1"/>
    </source>
</evidence>
<evidence type="ECO:0008006" key="3">
    <source>
        <dbReference type="Google" id="ProtNLM"/>
    </source>
</evidence>